<dbReference type="Proteomes" id="UP001465153">
    <property type="component" value="Unassembled WGS sequence"/>
</dbReference>
<sequence>MNRTIQLHGFSKNDEMVFTSLLSLLSNKTQYQWDVVQNRAAEVVVIDVDNESDTEVIRNFERDGCKVITYGQPGLIDSTLQLNKPMRAAAILRCLAEVSTNVAVDKPNKPRENEVLSVPSQQPQHNIPVSTPIPTGVSVSYRLKRWPDPSILKATPGATRICAIMLKQVLSAEEIAESAGLALSSVREFIGNCDQKGYLDIKQRVSQIRTPPAPKSRSNPILAKLRLKFGARV</sequence>
<accession>A0ABQ0AE63</accession>
<proteinExistence type="predicted"/>
<dbReference type="EMBL" id="BAABWN010000017">
    <property type="protein sequence ID" value="GAA6169942.1"/>
    <property type="molecule type" value="Genomic_DNA"/>
</dbReference>
<name>A0ABQ0AE63_9GAMM</name>
<feature type="compositionally biased region" description="Polar residues" evidence="1">
    <location>
        <begin position="118"/>
        <end position="131"/>
    </location>
</feature>
<reference evidence="2 3" key="1">
    <citation type="submission" date="2024-04" db="EMBL/GenBank/DDBJ databases">
        <title>Draft genome sequence of Sessilibacter corallicola NBRC 116591.</title>
        <authorList>
            <person name="Miyakawa T."/>
            <person name="Kusuya Y."/>
            <person name="Miura T."/>
        </authorList>
    </citation>
    <scope>NUCLEOTIDE SEQUENCE [LARGE SCALE GENOMIC DNA]</scope>
    <source>
        <strain evidence="2 3">KU-00831-HH</strain>
    </source>
</reference>
<organism evidence="2 3">
    <name type="scientific">Sessilibacter corallicola</name>
    <dbReference type="NCBI Taxonomy" id="2904075"/>
    <lineage>
        <taxon>Bacteria</taxon>
        <taxon>Pseudomonadati</taxon>
        <taxon>Pseudomonadota</taxon>
        <taxon>Gammaproteobacteria</taxon>
        <taxon>Cellvibrionales</taxon>
        <taxon>Cellvibrionaceae</taxon>
        <taxon>Sessilibacter</taxon>
    </lineage>
</organism>
<feature type="region of interest" description="Disordered" evidence="1">
    <location>
        <begin position="111"/>
        <end position="131"/>
    </location>
</feature>
<dbReference type="RefSeq" id="WP_233088425.1">
    <property type="nucleotide sequence ID" value="NZ_BAABWN010000017.1"/>
</dbReference>
<evidence type="ECO:0000313" key="3">
    <source>
        <dbReference type="Proteomes" id="UP001465153"/>
    </source>
</evidence>
<keyword evidence="3" id="KW-1185">Reference proteome</keyword>
<evidence type="ECO:0000313" key="2">
    <source>
        <dbReference type="EMBL" id="GAA6169942.1"/>
    </source>
</evidence>
<comment type="caution">
    <text evidence="2">The sequence shown here is derived from an EMBL/GenBank/DDBJ whole genome shotgun (WGS) entry which is preliminary data.</text>
</comment>
<gene>
    <name evidence="2" type="ORF">NBRC116591_37540</name>
</gene>
<protein>
    <submittedName>
        <fullName evidence="2">Uncharacterized protein</fullName>
    </submittedName>
</protein>
<evidence type="ECO:0000256" key="1">
    <source>
        <dbReference type="SAM" id="MobiDB-lite"/>
    </source>
</evidence>